<feature type="domain" description="Metallo-beta-lactamase" evidence="7">
    <location>
        <begin position="509"/>
        <end position="690"/>
    </location>
</feature>
<dbReference type="RefSeq" id="WP_128810526.1">
    <property type="nucleotide sequence ID" value="NZ_CP032093.1"/>
</dbReference>
<name>A0ABM6YSR0_9VIBR</name>
<feature type="transmembrane region" description="Helical" evidence="6">
    <location>
        <begin position="229"/>
        <end position="257"/>
    </location>
</feature>
<evidence type="ECO:0000313" key="10">
    <source>
        <dbReference type="Proteomes" id="UP000262832"/>
    </source>
</evidence>
<dbReference type="Pfam" id="PF00753">
    <property type="entry name" value="Lactamase_B"/>
    <property type="match status" value="1"/>
</dbReference>
<dbReference type="NCBIfam" id="TIGR00361">
    <property type="entry name" value="ComEC_Rec2"/>
    <property type="match status" value="1"/>
</dbReference>
<keyword evidence="4 6" id="KW-1133">Transmembrane helix</keyword>
<reference evidence="9 10" key="1">
    <citation type="submission" date="2018-08" db="EMBL/GenBank/DDBJ databases">
        <title>Genomic taxonomy of the Vibrionaceae family.</title>
        <authorList>
            <person name="Gomez-Gil B."/>
            <person name="Tanaka M."/>
            <person name="Sawabe T."/>
            <person name="Enciso-Ibarra K."/>
        </authorList>
    </citation>
    <scope>NUCLEOTIDE SEQUENCE [LARGE SCALE GENOMIC DNA]</scope>
    <source>
        <strain evidence="9 10">CAIM 1831</strain>
    </source>
</reference>
<dbReference type="PANTHER" id="PTHR30619">
    <property type="entry name" value="DNA INTERNALIZATION/COMPETENCE PROTEIN COMEC/REC2"/>
    <property type="match status" value="1"/>
</dbReference>
<evidence type="ECO:0000256" key="5">
    <source>
        <dbReference type="ARBA" id="ARBA00023136"/>
    </source>
</evidence>
<dbReference type="InterPro" id="IPR004797">
    <property type="entry name" value="Competence_ComEC/Rec2"/>
</dbReference>
<evidence type="ECO:0000256" key="1">
    <source>
        <dbReference type="ARBA" id="ARBA00004651"/>
    </source>
</evidence>
<proteinExistence type="predicted"/>
<feature type="domain" description="ComEC/Rec2-related protein" evidence="8">
    <location>
        <begin position="208"/>
        <end position="472"/>
    </location>
</feature>
<evidence type="ECO:0000256" key="6">
    <source>
        <dbReference type="SAM" id="Phobius"/>
    </source>
</evidence>
<keyword evidence="10" id="KW-1185">Reference proteome</keyword>
<feature type="transmembrane region" description="Helical" evidence="6">
    <location>
        <begin position="301"/>
        <end position="320"/>
    </location>
</feature>
<dbReference type="Proteomes" id="UP000262832">
    <property type="component" value="Chromosome I"/>
</dbReference>
<evidence type="ECO:0000256" key="4">
    <source>
        <dbReference type="ARBA" id="ARBA00022989"/>
    </source>
</evidence>
<dbReference type="InterPro" id="IPR052159">
    <property type="entry name" value="Competence_DNA_uptake"/>
</dbReference>
<dbReference type="Gene3D" id="3.60.15.10">
    <property type="entry name" value="Ribonuclease Z/Hydroxyacylglutathione hydrolase-like"/>
    <property type="match status" value="1"/>
</dbReference>
<dbReference type="CDD" id="cd07731">
    <property type="entry name" value="ComA-like_MBL-fold"/>
    <property type="match status" value="1"/>
</dbReference>
<feature type="transmembrane region" description="Helical" evidence="6">
    <location>
        <begin position="263"/>
        <end position="280"/>
    </location>
</feature>
<keyword evidence="3 6" id="KW-0812">Transmembrane</keyword>
<dbReference type="PANTHER" id="PTHR30619:SF1">
    <property type="entry name" value="RECOMBINATION PROTEIN 2"/>
    <property type="match status" value="1"/>
</dbReference>
<evidence type="ECO:0000256" key="3">
    <source>
        <dbReference type="ARBA" id="ARBA00022692"/>
    </source>
</evidence>
<evidence type="ECO:0000313" key="9">
    <source>
        <dbReference type="EMBL" id="AXY00680.1"/>
    </source>
</evidence>
<organism evidence="9 10">
    <name type="scientific">Vibrio alfacsensis</name>
    <dbReference type="NCBI Taxonomy" id="1074311"/>
    <lineage>
        <taxon>Bacteria</taxon>
        <taxon>Pseudomonadati</taxon>
        <taxon>Pseudomonadota</taxon>
        <taxon>Gammaproteobacteria</taxon>
        <taxon>Vibrionales</taxon>
        <taxon>Vibrionaceae</taxon>
        <taxon>Vibrio</taxon>
    </lineage>
</organism>
<feature type="transmembrane region" description="Helical" evidence="6">
    <location>
        <begin position="452"/>
        <end position="473"/>
    </location>
</feature>
<dbReference type="InterPro" id="IPR004477">
    <property type="entry name" value="ComEC_N"/>
</dbReference>
<feature type="transmembrane region" description="Helical" evidence="6">
    <location>
        <begin position="359"/>
        <end position="383"/>
    </location>
</feature>
<dbReference type="InterPro" id="IPR035681">
    <property type="entry name" value="ComA-like_MBL"/>
</dbReference>
<dbReference type="NCBIfam" id="TIGR00360">
    <property type="entry name" value="ComEC_N-term"/>
    <property type="match status" value="1"/>
</dbReference>
<sequence length="758" mass="85334">MTLSDKSWTLVLFVVTVISSAWWPTMPDWRWTLLGMITIGSIIKWRQGVICIGAILGAMVVVVHGNIMEHHKQALFQAGEDLTIIGTVDSPFTQISHGYEGIVSVSHADSKSLLPFAKPKIRLITPFPLSVNSHFTTQVSMKAITGLRNEAGFDIEQQSLGNGVLARAVVSSQARWIIRTHTSVRQSIIQSVNREIRHLYHFPLISALAFSDRTRLTHQHWQQLRDSGLLHLISISGLHIGMAFAFGASIGVCARYIASNLLYLPAVIGLIVAFSYAWLADFSLPTTRAFSVCAIYVMLKYFLVHWSAWRVLLLAVAIQLSMSPFAFLSMSFWLSYLSVAAVLLAVNEMQQGSKGRKQPLLALLKVQFLLTLLIMPISGYFFVGTSLASIFYNLVFIPWFGFVVVPVMFLALAVSSSLMTSSITYWFPGVLWQLLDWLLWPMTWALEFAQGSWQPLSVEQSSLVLLVCVLFILRRFFDRSAWMLLSGVAVMLTLPFSKERQGWRLDVLDVGHGLAVLIEKDSHIMLYDTGKAWAGGSIAEQVIRPVLHRRGHNSIDTLVLSHTDADHAGGRRYLESQFEPSRKLSSQKLLNYQPCVANNNWTWQGLMVEVVWPPKLVNRAYNPHSCVLRITDPQTYFRVLLTGDIEAISEWLLTRQAEKINSDVMLVPHHGSKSSSNPKFIHAVNPTLAIASLAKNNQWGMPAESVKAAYQSAGIEWLDTGHDGQISVFINQDNWYFDTKRRESFEPWYRQMLRKGVE</sequence>
<dbReference type="Pfam" id="PF03772">
    <property type="entry name" value="Competence"/>
    <property type="match status" value="1"/>
</dbReference>
<keyword evidence="5 6" id="KW-0472">Membrane</keyword>
<keyword evidence="2" id="KW-1003">Cell membrane</keyword>
<feature type="transmembrane region" description="Helical" evidence="6">
    <location>
        <begin position="389"/>
        <end position="411"/>
    </location>
</feature>
<feature type="transmembrane region" description="Helical" evidence="6">
    <location>
        <begin position="7"/>
        <end position="25"/>
    </location>
</feature>
<dbReference type="SUPFAM" id="SSF56281">
    <property type="entry name" value="Metallo-hydrolase/oxidoreductase"/>
    <property type="match status" value="1"/>
</dbReference>
<feature type="transmembrane region" description="Helical" evidence="6">
    <location>
        <begin position="326"/>
        <end position="347"/>
    </location>
</feature>
<feature type="transmembrane region" description="Helical" evidence="6">
    <location>
        <begin position="480"/>
        <end position="497"/>
    </location>
</feature>
<comment type="subcellular location">
    <subcellularLocation>
        <location evidence="1">Cell membrane</location>
        <topology evidence="1">Multi-pass membrane protein</topology>
    </subcellularLocation>
</comment>
<dbReference type="InterPro" id="IPR001279">
    <property type="entry name" value="Metallo-B-lactamas"/>
</dbReference>
<evidence type="ECO:0000256" key="2">
    <source>
        <dbReference type="ARBA" id="ARBA00022475"/>
    </source>
</evidence>
<evidence type="ECO:0000259" key="7">
    <source>
        <dbReference type="Pfam" id="PF00753"/>
    </source>
</evidence>
<feature type="transmembrane region" description="Helical" evidence="6">
    <location>
        <begin position="423"/>
        <end position="440"/>
    </location>
</feature>
<dbReference type="InterPro" id="IPR036866">
    <property type="entry name" value="RibonucZ/Hydroxyglut_hydro"/>
</dbReference>
<gene>
    <name evidence="9" type="ORF">D1115_04970</name>
</gene>
<accession>A0ABM6YSR0</accession>
<feature type="transmembrane region" description="Helical" evidence="6">
    <location>
        <begin position="45"/>
        <end position="63"/>
    </location>
</feature>
<protein>
    <submittedName>
        <fullName evidence="9">DNA internalization-related competence protein ComEC/Rec2</fullName>
    </submittedName>
</protein>
<dbReference type="EMBL" id="CP032093">
    <property type="protein sequence ID" value="AXY00680.1"/>
    <property type="molecule type" value="Genomic_DNA"/>
</dbReference>
<evidence type="ECO:0000259" key="8">
    <source>
        <dbReference type="Pfam" id="PF03772"/>
    </source>
</evidence>